<dbReference type="InterPro" id="IPR025943">
    <property type="entry name" value="Sigma_54_int_dom_ATP-bd_2"/>
</dbReference>
<evidence type="ECO:0000256" key="6">
    <source>
        <dbReference type="SAM" id="MobiDB-lite"/>
    </source>
</evidence>
<dbReference type="Gene3D" id="3.40.50.300">
    <property type="entry name" value="P-loop containing nucleotide triphosphate hydrolases"/>
    <property type="match status" value="1"/>
</dbReference>
<protein>
    <submittedName>
        <fullName evidence="8">DNA-binding NtrC family response regulator</fullName>
    </submittedName>
</protein>
<evidence type="ECO:0000256" key="2">
    <source>
        <dbReference type="ARBA" id="ARBA00022840"/>
    </source>
</evidence>
<dbReference type="PANTHER" id="PTHR32071">
    <property type="entry name" value="TRANSCRIPTIONAL REGULATORY PROTEIN"/>
    <property type="match status" value="1"/>
</dbReference>
<dbReference type="InterPro" id="IPR010523">
    <property type="entry name" value="XylR_N"/>
</dbReference>
<dbReference type="PROSITE" id="PS50045">
    <property type="entry name" value="SIGMA54_INTERACT_4"/>
    <property type="match status" value="1"/>
</dbReference>
<sequence length="581" mass="65202">MPVRFPVFSETAMPAIPHDYPSARDLMDALRFLPEEGQIWLGEQRMLLMSLQASAFFRNELVTTLGIERARGVFIRLGYYSGLQDAELGEALRGKALGLRDSFLAGPQLHALQGHVQAIPVRVEIDPEHNRFHSEFIWKGSFEVEVWRPRGVQATPVCWTLLGYASGYATQLLGREVQYREVECMGCGDAQCRIEGRFAEEWSDHEAFSALLREAPLIDELYDLQARVATLEGDLARRPRDEDWGPIGSAPAFREMLAMLDSAAAAEVPVLLLGETGTGKEILARRLHDHSQRAEGPFIAVNCAAIPPELIESELFGVEKGAYTGATQSRLGRFERAHGGTLFLDELAELSPRAQAALLRALQEHQIERVGGQEVREVDVRVVAATHTDLHQRVEEGRFRRDLFFRLNAFTLTVPPLRERREDTSALAEHFLARCEHHYQRRTLGFSDQARAAMLQYAWPGNVRELKNTIERGVILTADHKHITERALFGDYQVPTLQREKSQGLDDQGRLVESADASHEDASPRRHIQALFDAGLTPEDIEREMLVAAQAASDGNIAAAARRLGMTRPAYAYRLKKYGLR</sequence>
<evidence type="ECO:0000256" key="4">
    <source>
        <dbReference type="ARBA" id="ARBA00023125"/>
    </source>
</evidence>
<feature type="domain" description="Sigma-54 factor interaction" evidence="7">
    <location>
        <begin position="246"/>
        <end position="475"/>
    </location>
</feature>
<dbReference type="InterPro" id="IPR003593">
    <property type="entry name" value="AAA+_ATPase"/>
</dbReference>
<feature type="region of interest" description="Disordered" evidence="6">
    <location>
        <begin position="500"/>
        <end position="524"/>
    </location>
</feature>
<dbReference type="CDD" id="cd00009">
    <property type="entry name" value="AAA"/>
    <property type="match status" value="1"/>
</dbReference>
<dbReference type="AlphaFoldDB" id="A0A7W5K5E4"/>
<dbReference type="InterPro" id="IPR009057">
    <property type="entry name" value="Homeodomain-like_sf"/>
</dbReference>
<evidence type="ECO:0000256" key="1">
    <source>
        <dbReference type="ARBA" id="ARBA00022741"/>
    </source>
</evidence>
<dbReference type="PRINTS" id="PR01590">
    <property type="entry name" value="HTHFIS"/>
</dbReference>
<dbReference type="SUPFAM" id="SSF111126">
    <property type="entry name" value="Ligand-binding domain in the NO signalling and Golgi transport"/>
    <property type="match status" value="1"/>
</dbReference>
<evidence type="ECO:0000313" key="8">
    <source>
        <dbReference type="EMBL" id="MBB3331697.1"/>
    </source>
</evidence>
<comment type="caution">
    <text evidence="8">The sequence shown here is derived from an EMBL/GenBank/DDBJ whole genome shotgun (WGS) entry which is preliminary data.</text>
</comment>
<dbReference type="GO" id="GO:0006355">
    <property type="term" value="P:regulation of DNA-templated transcription"/>
    <property type="evidence" value="ECO:0007669"/>
    <property type="project" value="InterPro"/>
</dbReference>
<dbReference type="PROSITE" id="PS00676">
    <property type="entry name" value="SIGMA54_INTERACT_2"/>
    <property type="match status" value="1"/>
</dbReference>
<dbReference type="Gene3D" id="1.10.8.60">
    <property type="match status" value="1"/>
</dbReference>
<name>A0A7W5K5E4_9GAMM</name>
<dbReference type="Pfam" id="PF06505">
    <property type="entry name" value="XylR_N"/>
    <property type="match status" value="1"/>
</dbReference>
<keyword evidence="2" id="KW-0067">ATP-binding</keyword>
<dbReference type="InterPro" id="IPR027417">
    <property type="entry name" value="P-loop_NTPase"/>
</dbReference>
<dbReference type="PROSITE" id="PS00688">
    <property type="entry name" value="SIGMA54_INTERACT_3"/>
    <property type="match status" value="1"/>
</dbReference>
<dbReference type="EMBL" id="JACHZF010000018">
    <property type="protein sequence ID" value="MBB3331697.1"/>
    <property type="molecule type" value="Genomic_DNA"/>
</dbReference>
<keyword evidence="1" id="KW-0547">Nucleotide-binding</keyword>
<dbReference type="InterPro" id="IPR025662">
    <property type="entry name" value="Sigma_54_int_dom_ATP-bd_1"/>
</dbReference>
<dbReference type="RefSeq" id="WP_221202615.1">
    <property type="nucleotide sequence ID" value="NZ_JACHZF010000018.1"/>
</dbReference>
<dbReference type="SUPFAM" id="SSF52540">
    <property type="entry name" value="P-loop containing nucleoside triphosphate hydrolases"/>
    <property type="match status" value="1"/>
</dbReference>
<dbReference type="Gene3D" id="1.10.10.60">
    <property type="entry name" value="Homeodomain-like"/>
    <property type="match status" value="1"/>
</dbReference>
<dbReference type="SMART" id="SM00989">
    <property type="entry name" value="V4R"/>
    <property type="match status" value="1"/>
</dbReference>
<gene>
    <name evidence="8" type="ORF">BDK63_002581</name>
</gene>
<dbReference type="InterPro" id="IPR002078">
    <property type="entry name" value="Sigma_54_int"/>
</dbReference>
<dbReference type="Pfam" id="PF02954">
    <property type="entry name" value="HTH_8"/>
    <property type="match status" value="1"/>
</dbReference>
<dbReference type="InterPro" id="IPR025944">
    <property type="entry name" value="Sigma_54_int_dom_CS"/>
</dbReference>
<dbReference type="Pfam" id="PF25601">
    <property type="entry name" value="AAA_lid_14"/>
    <property type="match status" value="1"/>
</dbReference>
<dbReference type="InterPro" id="IPR024096">
    <property type="entry name" value="NO_sig/Golgi_transp_ligand-bd"/>
</dbReference>
<dbReference type="InterPro" id="IPR004096">
    <property type="entry name" value="V4R"/>
</dbReference>
<reference evidence="8 9" key="1">
    <citation type="submission" date="2020-08" db="EMBL/GenBank/DDBJ databases">
        <title>Genomic Encyclopedia of Archaeal and Bacterial Type Strains, Phase II (KMG-II): from individual species to whole genera.</title>
        <authorList>
            <person name="Goeker M."/>
        </authorList>
    </citation>
    <scope>NUCLEOTIDE SEQUENCE [LARGE SCALE GENOMIC DNA]</scope>
    <source>
        <strain evidence="8 9">5AG</strain>
    </source>
</reference>
<dbReference type="InterPro" id="IPR002197">
    <property type="entry name" value="HTH_Fis"/>
</dbReference>
<dbReference type="GO" id="GO:0005524">
    <property type="term" value="F:ATP binding"/>
    <property type="evidence" value="ECO:0007669"/>
    <property type="project" value="UniProtKB-KW"/>
</dbReference>
<evidence type="ECO:0000256" key="5">
    <source>
        <dbReference type="ARBA" id="ARBA00023163"/>
    </source>
</evidence>
<feature type="compositionally biased region" description="Basic and acidic residues" evidence="6">
    <location>
        <begin position="500"/>
        <end position="510"/>
    </location>
</feature>
<accession>A0A7W5K5E4</accession>
<keyword evidence="3" id="KW-0805">Transcription regulation</keyword>
<keyword evidence="9" id="KW-1185">Reference proteome</keyword>
<dbReference type="InterPro" id="IPR058031">
    <property type="entry name" value="AAA_lid_NorR"/>
</dbReference>
<evidence type="ECO:0000313" key="9">
    <source>
        <dbReference type="Proteomes" id="UP000553442"/>
    </source>
</evidence>
<dbReference type="PROSITE" id="PS00675">
    <property type="entry name" value="SIGMA54_INTERACT_1"/>
    <property type="match status" value="1"/>
</dbReference>
<dbReference type="SMART" id="SM00382">
    <property type="entry name" value="AAA"/>
    <property type="match status" value="1"/>
</dbReference>
<proteinExistence type="predicted"/>
<dbReference type="Gene3D" id="3.30.1380.20">
    <property type="entry name" value="Trafficking protein particle complex subunit 3"/>
    <property type="match status" value="1"/>
</dbReference>
<dbReference type="GO" id="GO:0043565">
    <property type="term" value="F:sequence-specific DNA binding"/>
    <property type="evidence" value="ECO:0007669"/>
    <property type="project" value="InterPro"/>
</dbReference>
<keyword evidence="5" id="KW-0804">Transcription</keyword>
<dbReference type="Proteomes" id="UP000553442">
    <property type="component" value="Unassembled WGS sequence"/>
</dbReference>
<evidence type="ECO:0000259" key="7">
    <source>
        <dbReference type="PROSITE" id="PS50045"/>
    </source>
</evidence>
<dbReference type="Pfam" id="PF02830">
    <property type="entry name" value="V4R"/>
    <property type="match status" value="1"/>
</dbReference>
<dbReference type="FunFam" id="3.40.50.300:FF:000006">
    <property type="entry name" value="DNA-binding transcriptional regulator NtrC"/>
    <property type="match status" value="1"/>
</dbReference>
<dbReference type="SUPFAM" id="SSF46689">
    <property type="entry name" value="Homeodomain-like"/>
    <property type="match status" value="1"/>
</dbReference>
<organism evidence="8 9">
    <name type="scientific">Halomonas campaniensis</name>
    <dbReference type="NCBI Taxonomy" id="213554"/>
    <lineage>
        <taxon>Bacteria</taxon>
        <taxon>Pseudomonadati</taxon>
        <taxon>Pseudomonadota</taxon>
        <taxon>Gammaproteobacteria</taxon>
        <taxon>Oceanospirillales</taxon>
        <taxon>Halomonadaceae</taxon>
        <taxon>Halomonas</taxon>
    </lineage>
</organism>
<evidence type="ECO:0000256" key="3">
    <source>
        <dbReference type="ARBA" id="ARBA00023015"/>
    </source>
</evidence>
<dbReference type="Pfam" id="PF00158">
    <property type="entry name" value="Sigma54_activat"/>
    <property type="match status" value="1"/>
</dbReference>
<keyword evidence="4 8" id="KW-0238">DNA-binding</keyword>